<dbReference type="Pfam" id="PF00190">
    <property type="entry name" value="Cupin_1"/>
    <property type="match status" value="1"/>
</dbReference>
<feature type="domain" description="Cupin type-1" evidence="1">
    <location>
        <begin position="44"/>
        <end position="138"/>
    </location>
</feature>
<dbReference type="InterPro" id="IPR006045">
    <property type="entry name" value="Cupin_1"/>
</dbReference>
<dbReference type="InterPro" id="IPR014710">
    <property type="entry name" value="RmlC-like_jellyroll"/>
</dbReference>
<proteinExistence type="predicted"/>
<evidence type="ECO:0000259" key="1">
    <source>
        <dbReference type="Pfam" id="PF00190"/>
    </source>
</evidence>
<evidence type="ECO:0000313" key="3">
    <source>
        <dbReference type="Proteomes" id="UP001183176"/>
    </source>
</evidence>
<dbReference type="Gene3D" id="2.60.120.10">
    <property type="entry name" value="Jelly Rolls"/>
    <property type="match status" value="1"/>
</dbReference>
<protein>
    <submittedName>
        <fullName evidence="2">Cupin domain-containing protein</fullName>
    </submittedName>
</protein>
<dbReference type="RefSeq" id="WP_311424228.1">
    <property type="nucleotide sequence ID" value="NZ_JAVREH010000028.1"/>
</dbReference>
<evidence type="ECO:0000313" key="2">
    <source>
        <dbReference type="EMBL" id="MDT0263081.1"/>
    </source>
</evidence>
<sequence length="182" mass="19375">MTTPANTPPATTGVALPPGAGRRIVGGGLDATVKVGSDREPFASTFEVVVPPGYDVGAHVHHHGEEVFYVLQGRLDVLAFEPVDRSMPDWHEWESADGQRYLSGGPGAFLHVPPGVPHAFANTSGATTRVFFQSSVPGGHDNYFDELAEVLRAGAGHPDPAAVTDLRRRYDIEQLTSLRAPG</sequence>
<dbReference type="PANTHER" id="PTHR36440:SF1">
    <property type="entry name" value="PUTATIVE (AFU_ORTHOLOGUE AFUA_8G07350)-RELATED"/>
    <property type="match status" value="1"/>
</dbReference>
<dbReference type="InterPro" id="IPR053146">
    <property type="entry name" value="QDO-like"/>
</dbReference>
<reference evidence="3" key="1">
    <citation type="submission" date="2023-07" db="EMBL/GenBank/DDBJ databases">
        <title>30 novel species of actinomycetes from the DSMZ collection.</title>
        <authorList>
            <person name="Nouioui I."/>
        </authorList>
    </citation>
    <scope>NUCLEOTIDE SEQUENCE [LARGE SCALE GENOMIC DNA]</scope>
    <source>
        <strain evidence="3">DSM 44399</strain>
    </source>
</reference>
<name>A0ABU2JDL5_9ACTN</name>
<dbReference type="InterPro" id="IPR011051">
    <property type="entry name" value="RmlC_Cupin_sf"/>
</dbReference>
<gene>
    <name evidence="2" type="ORF">RM423_16955</name>
</gene>
<keyword evidence="3" id="KW-1185">Reference proteome</keyword>
<comment type="caution">
    <text evidence="2">The sequence shown here is derived from an EMBL/GenBank/DDBJ whole genome shotgun (WGS) entry which is preliminary data.</text>
</comment>
<organism evidence="2 3">
    <name type="scientific">Jatrophihabitans lederbergiae</name>
    <dbReference type="NCBI Taxonomy" id="3075547"/>
    <lineage>
        <taxon>Bacteria</taxon>
        <taxon>Bacillati</taxon>
        <taxon>Actinomycetota</taxon>
        <taxon>Actinomycetes</taxon>
        <taxon>Jatrophihabitantales</taxon>
        <taxon>Jatrophihabitantaceae</taxon>
        <taxon>Jatrophihabitans</taxon>
    </lineage>
</organism>
<dbReference type="SUPFAM" id="SSF51182">
    <property type="entry name" value="RmlC-like cupins"/>
    <property type="match status" value="1"/>
</dbReference>
<dbReference type="PANTHER" id="PTHR36440">
    <property type="entry name" value="PUTATIVE (AFU_ORTHOLOGUE AFUA_8G07350)-RELATED"/>
    <property type="match status" value="1"/>
</dbReference>
<dbReference type="Proteomes" id="UP001183176">
    <property type="component" value="Unassembled WGS sequence"/>
</dbReference>
<dbReference type="EMBL" id="JAVREH010000028">
    <property type="protein sequence ID" value="MDT0263081.1"/>
    <property type="molecule type" value="Genomic_DNA"/>
</dbReference>
<accession>A0ABU2JDL5</accession>